<feature type="signal peptide" evidence="1">
    <location>
        <begin position="1"/>
        <end position="22"/>
    </location>
</feature>
<proteinExistence type="predicted"/>
<evidence type="ECO:0000256" key="1">
    <source>
        <dbReference type="SAM" id="SignalP"/>
    </source>
</evidence>
<dbReference type="STRING" id="3635.A0A1U8MSS1"/>
<dbReference type="InterPro" id="IPR007493">
    <property type="entry name" value="DUF538"/>
</dbReference>
<feature type="chain" id="PRO_5010554876" evidence="1">
    <location>
        <begin position="23"/>
        <end position="172"/>
    </location>
</feature>
<reference evidence="2" key="1">
    <citation type="journal article" date="2020" name="Nat. Genet.">
        <title>Genomic diversifications of five Gossypium allopolyploid species and their impact on cotton improvement.</title>
        <authorList>
            <person name="Chen Z.J."/>
            <person name="Sreedasyam A."/>
            <person name="Ando A."/>
            <person name="Song Q."/>
            <person name="De Santiago L.M."/>
            <person name="Hulse-Kemp A.M."/>
            <person name="Ding M."/>
            <person name="Ye W."/>
            <person name="Kirkbride R.C."/>
            <person name="Jenkins J."/>
            <person name="Plott C."/>
            <person name="Lovell J."/>
            <person name="Lin Y.M."/>
            <person name="Vaughn R."/>
            <person name="Liu B."/>
            <person name="Simpson S."/>
            <person name="Scheffler B.E."/>
            <person name="Wen L."/>
            <person name="Saski C.A."/>
            <person name="Grover C.E."/>
            <person name="Hu G."/>
            <person name="Conover J.L."/>
            <person name="Carlson J.W."/>
            <person name="Shu S."/>
            <person name="Boston L.B."/>
            <person name="Williams M."/>
            <person name="Peterson D.G."/>
            <person name="McGee K."/>
            <person name="Jones D.C."/>
            <person name="Wendel J.F."/>
            <person name="Stelly D.M."/>
            <person name="Grimwood J."/>
            <person name="Schmutz J."/>
        </authorList>
    </citation>
    <scope>NUCLEOTIDE SEQUENCE [LARGE SCALE GENOMIC DNA]</scope>
    <source>
        <strain evidence="2">cv. TM-1</strain>
    </source>
</reference>
<dbReference type="Proteomes" id="UP000818029">
    <property type="component" value="Chromosome D10"/>
</dbReference>
<organism evidence="2 3">
    <name type="scientific">Gossypium hirsutum</name>
    <name type="common">Upland cotton</name>
    <name type="synonym">Gossypium mexicanum</name>
    <dbReference type="NCBI Taxonomy" id="3635"/>
    <lineage>
        <taxon>Eukaryota</taxon>
        <taxon>Viridiplantae</taxon>
        <taxon>Streptophyta</taxon>
        <taxon>Embryophyta</taxon>
        <taxon>Tracheophyta</taxon>
        <taxon>Spermatophyta</taxon>
        <taxon>Magnoliopsida</taxon>
        <taxon>eudicotyledons</taxon>
        <taxon>Gunneridae</taxon>
        <taxon>Pentapetalae</taxon>
        <taxon>rosids</taxon>
        <taxon>malvids</taxon>
        <taxon>Malvales</taxon>
        <taxon>Malvaceae</taxon>
        <taxon>Malvoideae</taxon>
        <taxon>Gossypium</taxon>
    </lineage>
</organism>
<dbReference type="GeneID" id="107940943"/>
<keyword evidence="2" id="KW-1185">Reference proteome</keyword>
<dbReference type="AlphaFoldDB" id="A0A1U8MSS1"/>
<dbReference type="SUPFAM" id="SSF141562">
    <property type="entry name" value="At5g01610-like"/>
    <property type="match status" value="1"/>
</dbReference>
<dbReference type="Pfam" id="PF04398">
    <property type="entry name" value="DUF538"/>
    <property type="match status" value="1"/>
</dbReference>
<dbReference type="PANTHER" id="PTHR31676:SF28">
    <property type="entry name" value="TRANSMEMBRANE PROTEIN"/>
    <property type="match status" value="1"/>
</dbReference>
<dbReference type="PaxDb" id="3635-A0A1U8MSS1"/>
<reference evidence="3" key="2">
    <citation type="submission" date="2025-08" db="UniProtKB">
        <authorList>
            <consortium name="RefSeq"/>
        </authorList>
    </citation>
    <scope>IDENTIFICATION</scope>
</reference>
<evidence type="ECO:0000313" key="2">
    <source>
        <dbReference type="Proteomes" id="UP000818029"/>
    </source>
</evidence>
<dbReference type="RefSeq" id="XP_016729896.1">
    <property type="nucleotide sequence ID" value="XM_016874407.2"/>
</dbReference>
<protein>
    <submittedName>
        <fullName evidence="3">Uncharacterized protein isoform X1</fullName>
    </submittedName>
</protein>
<dbReference type="PANTHER" id="PTHR31676">
    <property type="entry name" value="T31J12.3 PROTEIN-RELATED"/>
    <property type="match status" value="1"/>
</dbReference>
<evidence type="ECO:0000313" key="3">
    <source>
        <dbReference type="RefSeq" id="XP_016729896.1"/>
    </source>
</evidence>
<keyword evidence="1" id="KW-0732">Signal</keyword>
<dbReference type="KEGG" id="ghi:107940943"/>
<name>A0A1U8MSS1_GOSHI</name>
<sequence>MSLHILTPITLFLLFPLMATSSIQDLLRSRGLPAGIFPDNVKSYKLNLDGRLEVELEKSCMAEFDGRVHFDRVVRANLSYGGLVGLEGLSQEELFLWLPVKCIIANDPSPGVMLFDIGVAHKQLSISLFEVPPPCMTQVIIFFYLWLFNAEEWKGRVIGRRDLNFRSEDNFN</sequence>
<dbReference type="Gene3D" id="2.30.240.10">
    <property type="entry name" value="At5g01610-like"/>
    <property type="match status" value="1"/>
</dbReference>
<dbReference type="InterPro" id="IPR036758">
    <property type="entry name" value="At5g01610-like"/>
</dbReference>
<accession>A0A1U8MSS1</accession>
<dbReference type="OrthoDB" id="766568at2759"/>
<gene>
    <name evidence="3" type="primary">LOC107940943</name>
</gene>